<comment type="caution">
    <text evidence="2">The sequence shown here is derived from an EMBL/GenBank/DDBJ whole genome shotgun (WGS) entry which is preliminary data.</text>
</comment>
<dbReference type="Proteomes" id="UP000253517">
    <property type="component" value="Unassembled WGS sequence"/>
</dbReference>
<sequence>MAFFVQDGLSLFDFSFSLLLHSFTFTLMKPDLTKFPVLNFYPLPESAVLTKNGANYIYDIIRKKWLPLTPEEWVRQHLIFELLQKGYPPQTISVEKSFKVYNTEKRFDAAVFGRNGILILFECKKAGDVISDRVLQQAIRYNLALRSSYIGLTNGFDHYIYRCNQQQYTLESCQIPDFVTLNQTR</sequence>
<organism evidence="2 3">
    <name type="scientific">Schleiferia thermophila</name>
    <dbReference type="NCBI Taxonomy" id="884107"/>
    <lineage>
        <taxon>Bacteria</taxon>
        <taxon>Pseudomonadati</taxon>
        <taxon>Bacteroidota</taxon>
        <taxon>Flavobacteriia</taxon>
        <taxon>Flavobacteriales</taxon>
        <taxon>Schleiferiaceae</taxon>
        <taxon>Schleiferia</taxon>
    </lineage>
</organism>
<gene>
    <name evidence="2" type="ORF">DES35_10452</name>
</gene>
<dbReference type="InterPro" id="IPR029464">
    <property type="entry name" value="HSDR_N"/>
</dbReference>
<keyword evidence="3" id="KW-1185">Reference proteome</keyword>
<protein>
    <submittedName>
        <fullName evidence="2">Type I restriction and modification enzyme subunit R-like protein</fullName>
    </submittedName>
</protein>
<proteinExistence type="predicted"/>
<dbReference type="EMBL" id="QPJS01000004">
    <property type="protein sequence ID" value="RCX02293.1"/>
    <property type="molecule type" value="Genomic_DNA"/>
</dbReference>
<reference evidence="2 3" key="1">
    <citation type="submission" date="2018-07" db="EMBL/GenBank/DDBJ databases">
        <title>Genomic Encyclopedia of Type Strains, Phase IV (KMG-IV): sequencing the most valuable type-strain genomes for metagenomic binning, comparative biology and taxonomic classification.</title>
        <authorList>
            <person name="Goeker M."/>
        </authorList>
    </citation>
    <scope>NUCLEOTIDE SEQUENCE [LARGE SCALE GENOMIC DNA]</scope>
    <source>
        <strain evidence="2 3">DSM 21410</strain>
    </source>
</reference>
<name>A0A368ZZD8_9FLAO</name>
<feature type="domain" description="Type I restriction enzyme R protein N-terminal" evidence="1">
    <location>
        <begin position="70"/>
        <end position="170"/>
    </location>
</feature>
<accession>A0A368ZZD8</accession>
<dbReference type="Pfam" id="PF13588">
    <property type="entry name" value="HSDR_N_2"/>
    <property type="match status" value="1"/>
</dbReference>
<dbReference type="AlphaFoldDB" id="A0A368ZZD8"/>
<evidence type="ECO:0000259" key="1">
    <source>
        <dbReference type="Pfam" id="PF13588"/>
    </source>
</evidence>
<evidence type="ECO:0000313" key="2">
    <source>
        <dbReference type="EMBL" id="RCX02293.1"/>
    </source>
</evidence>
<evidence type="ECO:0000313" key="3">
    <source>
        <dbReference type="Proteomes" id="UP000253517"/>
    </source>
</evidence>